<dbReference type="Proteomes" id="UP000256964">
    <property type="component" value="Unassembled WGS sequence"/>
</dbReference>
<proteinExistence type="predicted"/>
<name>A0A371CNS8_9APHY</name>
<organism evidence="1 2">
    <name type="scientific">Lentinus brumalis</name>
    <dbReference type="NCBI Taxonomy" id="2498619"/>
    <lineage>
        <taxon>Eukaryota</taxon>
        <taxon>Fungi</taxon>
        <taxon>Dikarya</taxon>
        <taxon>Basidiomycota</taxon>
        <taxon>Agaricomycotina</taxon>
        <taxon>Agaricomycetes</taxon>
        <taxon>Polyporales</taxon>
        <taxon>Polyporaceae</taxon>
        <taxon>Lentinus</taxon>
    </lineage>
</organism>
<dbReference type="OrthoDB" id="2755565at2759"/>
<gene>
    <name evidence="1" type="ORF">OH76DRAFT_1489091</name>
</gene>
<evidence type="ECO:0000313" key="1">
    <source>
        <dbReference type="EMBL" id="RDX41902.1"/>
    </source>
</evidence>
<dbReference type="EMBL" id="KZ857498">
    <property type="protein sequence ID" value="RDX41902.1"/>
    <property type="molecule type" value="Genomic_DNA"/>
</dbReference>
<keyword evidence="2" id="KW-1185">Reference proteome</keyword>
<protein>
    <submittedName>
        <fullName evidence="1">Uncharacterized protein</fullName>
    </submittedName>
</protein>
<dbReference type="AlphaFoldDB" id="A0A371CNS8"/>
<evidence type="ECO:0000313" key="2">
    <source>
        <dbReference type="Proteomes" id="UP000256964"/>
    </source>
</evidence>
<accession>A0A371CNS8</accession>
<sequence length="500" mass="55985">MLPISGIAKLPVELSRTICEAADRRDLYSIALSGWQLNAVVTPILYSTIDLQVPHAIYACVRTLASVPARSTKSRDLAGFVETLSLRDPDDWAGMSVFNDSHRFVLGRRLADAIPRMRRLRSITCRIGFPHALQIFAMLASGALPGVNAIDIRFAGQSATTKDAEVAGASVAVGVTGLKTVKLDWTCDPPETYQMLMRSLVVANYKTLCSLAIRHGDSAEILKAVWRSIPSFPALQELDVSPDLLTDPASPDTSSVLRLSIPEDYCWYEIELPSTAVPNLQDITCFPRHLRCFLPDDAEHRTPISAVTFNHVRYERTRSGGYYAMEDDGDVYDWWDIWSTLRPIYFSGCPLLRLGFAVRELRTYGLSTLNPLIKDLEYLLIVAQKAEEEPAERRWDEAEILALAEVFSQMPRLHTFLLSDGLLKALPGGGPFDFAHDEGLQRRALATYDQHSSSLRRVAFTTEFEWEKREDGWHPWGHVVAKRELVSDGEDEDEDEDSGP</sequence>
<reference evidence="1 2" key="1">
    <citation type="journal article" date="2018" name="Biotechnol. Biofuels">
        <title>Integrative visual omics of the white-rot fungus Polyporus brumalis exposes the biotechnological potential of its oxidative enzymes for delignifying raw plant biomass.</title>
        <authorList>
            <person name="Miyauchi S."/>
            <person name="Rancon A."/>
            <person name="Drula E."/>
            <person name="Hage H."/>
            <person name="Chaduli D."/>
            <person name="Favel A."/>
            <person name="Grisel S."/>
            <person name="Henrissat B."/>
            <person name="Herpoel-Gimbert I."/>
            <person name="Ruiz-Duenas F.J."/>
            <person name="Chevret D."/>
            <person name="Hainaut M."/>
            <person name="Lin J."/>
            <person name="Wang M."/>
            <person name="Pangilinan J."/>
            <person name="Lipzen A."/>
            <person name="Lesage-Meessen L."/>
            <person name="Navarro D."/>
            <person name="Riley R."/>
            <person name="Grigoriev I.V."/>
            <person name="Zhou S."/>
            <person name="Raouche S."/>
            <person name="Rosso M.N."/>
        </authorList>
    </citation>
    <scope>NUCLEOTIDE SEQUENCE [LARGE SCALE GENOMIC DNA]</scope>
    <source>
        <strain evidence="1 2">BRFM 1820</strain>
    </source>
</reference>